<feature type="compositionally biased region" description="Low complexity" evidence="1">
    <location>
        <begin position="379"/>
        <end position="402"/>
    </location>
</feature>
<feature type="region of interest" description="Disordered" evidence="1">
    <location>
        <begin position="379"/>
        <end position="426"/>
    </location>
</feature>
<dbReference type="Gene3D" id="3.30.420.10">
    <property type="entry name" value="Ribonuclease H-like superfamily/Ribonuclease H"/>
    <property type="match status" value="1"/>
</dbReference>
<dbReference type="GO" id="GO:0003676">
    <property type="term" value="F:nucleic acid binding"/>
    <property type="evidence" value="ECO:0007669"/>
    <property type="project" value="InterPro"/>
</dbReference>
<dbReference type="InterPro" id="IPR056671">
    <property type="entry name" value="DUF7769"/>
</dbReference>
<organism evidence="3 4">
    <name type="scientific">Phytophthora nicotianae P10297</name>
    <dbReference type="NCBI Taxonomy" id="1317064"/>
    <lineage>
        <taxon>Eukaryota</taxon>
        <taxon>Sar</taxon>
        <taxon>Stramenopiles</taxon>
        <taxon>Oomycota</taxon>
        <taxon>Peronosporomycetes</taxon>
        <taxon>Peronosporales</taxon>
        <taxon>Peronosporaceae</taxon>
        <taxon>Phytophthora</taxon>
    </lineage>
</organism>
<dbReference type="PANTHER" id="PTHR47169:SF2">
    <property type="entry name" value="OS01G0541250 PROTEIN"/>
    <property type="match status" value="1"/>
</dbReference>
<evidence type="ECO:0000313" key="3">
    <source>
        <dbReference type="EMBL" id="ETP28526.1"/>
    </source>
</evidence>
<gene>
    <name evidence="3" type="ORF">F442_22176</name>
</gene>
<accession>W2Y0M0</accession>
<dbReference type="Proteomes" id="UP000018948">
    <property type="component" value="Unassembled WGS sequence"/>
</dbReference>
<evidence type="ECO:0000259" key="2">
    <source>
        <dbReference type="Pfam" id="PF24964"/>
    </source>
</evidence>
<evidence type="ECO:0000256" key="1">
    <source>
        <dbReference type="SAM" id="MobiDB-lite"/>
    </source>
</evidence>
<proteinExistence type="predicted"/>
<evidence type="ECO:0000313" key="4">
    <source>
        <dbReference type="Proteomes" id="UP000018948"/>
    </source>
</evidence>
<name>W2Y0M0_PHYNI</name>
<sequence>MGKRKVNETTRYAILHELLKRSIDGVLPYGLKTSVAKHFDVHRDTVAAIWSRYKESVAAGNIAGDISCRYKGRSGRKGYNRQELEAKSAAVPAERRSTIRSTAACVGVSLGVIQRLLASHALAAKTTTIKPILKTTHRQRRMQYAMSFLDDKPDVHRDKIGHRFDPMLNIVHVDEKWFNHDKNPRQYYLLSGEDPPEKHRQSACHIEKTMFLAAVARLRWDPHRKTNFNGKLGLWPFAEEYVAQRSSQYRPKGTILQRNIESVDTAVYKHLLLTCVFSANREKWPRGYFSAIQSLQYQTYVASTLELIEVVQKSFRILDNATLDNIFLTLQQVMVCVLACDGGNEYKLPHMGKAKLRRNGTLVQCVVCSSEVYSSAVSKLSSSRPRPGPASSAAPRQPSGASTPLKKSRAQSLLVGGTSSSRGSNDAASAVPWLRLLPACSSDVAKQTELADACSVLTLSRSPT</sequence>
<dbReference type="Pfam" id="PF24964">
    <property type="entry name" value="DUF7769"/>
    <property type="match status" value="1"/>
</dbReference>
<feature type="compositionally biased region" description="Polar residues" evidence="1">
    <location>
        <begin position="417"/>
        <end position="426"/>
    </location>
</feature>
<dbReference type="AlphaFoldDB" id="W2Y0M0"/>
<reference evidence="3 4" key="1">
    <citation type="submission" date="2013-11" db="EMBL/GenBank/DDBJ databases">
        <title>The Genome Sequence of Phytophthora parasitica P10297.</title>
        <authorList>
            <consortium name="The Broad Institute Genomics Platform"/>
            <person name="Russ C."/>
            <person name="Tyler B."/>
            <person name="Panabieres F."/>
            <person name="Shan W."/>
            <person name="Tripathy S."/>
            <person name="Grunwald N."/>
            <person name="Machado M."/>
            <person name="Johnson C.S."/>
            <person name="Walker B."/>
            <person name="Young S.K."/>
            <person name="Zeng Q."/>
            <person name="Gargeya S."/>
            <person name="Fitzgerald M."/>
            <person name="Haas B."/>
            <person name="Abouelleil A."/>
            <person name="Allen A.W."/>
            <person name="Alvarado L."/>
            <person name="Arachchi H.M."/>
            <person name="Berlin A.M."/>
            <person name="Chapman S.B."/>
            <person name="Gainer-Dewar J."/>
            <person name="Goldberg J."/>
            <person name="Griggs A."/>
            <person name="Gujja S."/>
            <person name="Hansen M."/>
            <person name="Howarth C."/>
            <person name="Imamovic A."/>
            <person name="Ireland A."/>
            <person name="Larimer J."/>
            <person name="McCowan C."/>
            <person name="Murphy C."/>
            <person name="Pearson M."/>
            <person name="Poon T.W."/>
            <person name="Priest M."/>
            <person name="Roberts A."/>
            <person name="Saif S."/>
            <person name="Shea T."/>
            <person name="Sisk P."/>
            <person name="Sykes S."/>
            <person name="Wortman J."/>
            <person name="Nusbaum C."/>
            <person name="Birren B."/>
        </authorList>
    </citation>
    <scope>NUCLEOTIDE SEQUENCE [LARGE SCALE GENOMIC DNA]</scope>
    <source>
        <strain evidence="3 4">P10297</strain>
    </source>
</reference>
<protein>
    <recommendedName>
        <fullName evidence="2">DUF7769 domain-containing protein</fullName>
    </recommendedName>
</protein>
<comment type="caution">
    <text evidence="3">The sequence shown here is derived from an EMBL/GenBank/DDBJ whole genome shotgun (WGS) entry which is preliminary data.</text>
</comment>
<dbReference type="EMBL" id="ANIY01004596">
    <property type="protein sequence ID" value="ETP28526.1"/>
    <property type="molecule type" value="Genomic_DNA"/>
</dbReference>
<dbReference type="InterPro" id="IPR036397">
    <property type="entry name" value="RNaseH_sf"/>
</dbReference>
<feature type="domain" description="DUF7769" evidence="2">
    <location>
        <begin position="8"/>
        <end position="60"/>
    </location>
</feature>
<dbReference type="PANTHER" id="PTHR47169">
    <property type="entry name" value="OS01G0541250 PROTEIN"/>
    <property type="match status" value="1"/>
</dbReference>